<organism evidence="2 3">
    <name type="scientific">Populus alba x Populus x berolinensis</name>
    <dbReference type="NCBI Taxonomy" id="444605"/>
    <lineage>
        <taxon>Eukaryota</taxon>
        <taxon>Viridiplantae</taxon>
        <taxon>Streptophyta</taxon>
        <taxon>Embryophyta</taxon>
        <taxon>Tracheophyta</taxon>
        <taxon>Spermatophyta</taxon>
        <taxon>Magnoliopsida</taxon>
        <taxon>eudicotyledons</taxon>
        <taxon>Gunneridae</taxon>
        <taxon>Pentapetalae</taxon>
        <taxon>rosids</taxon>
        <taxon>fabids</taxon>
        <taxon>Malpighiales</taxon>
        <taxon>Salicaceae</taxon>
        <taxon>Saliceae</taxon>
        <taxon>Populus</taxon>
    </lineage>
</organism>
<keyword evidence="1" id="KW-1133">Transmembrane helix</keyword>
<gene>
    <name evidence="2" type="ORF">NC653_012453</name>
</gene>
<evidence type="ECO:0000256" key="1">
    <source>
        <dbReference type="SAM" id="Phobius"/>
    </source>
</evidence>
<accession>A0AAD6W1J0</accession>
<dbReference type="Proteomes" id="UP001164929">
    <property type="component" value="Chromosome 5"/>
</dbReference>
<protein>
    <submittedName>
        <fullName evidence="2">Uncharacterized protein</fullName>
    </submittedName>
</protein>
<feature type="transmembrane region" description="Helical" evidence="1">
    <location>
        <begin position="305"/>
        <end position="327"/>
    </location>
</feature>
<dbReference type="AlphaFoldDB" id="A0AAD6W1J0"/>
<proteinExistence type="predicted"/>
<sequence length="335" mass="37453">MVDTMLNLCHSGLQEVKENEYFKVTLMEDKITYHEKGHVVRDADPSTSTPSPSISALGLFTQIPHLNESRQPYMDDATYEILDSKHSSTFPENPPCSGNKEEEKLIEDDSWFQNLKVSTYVSVDQVYPGKESSLMPLDLKRNAEAPATAGRSIHECSTLKAEQIIMQQTYKKEMAVFGNSVINSVVKQTKVNLSSQSGMEEVDSRVDNQGRPSSAHLVRCIVLNGTDRAIRIFDSSITDAVFSQSEIFIPECFLADFRLGSESQLKLKGDDLGQEIELGMELQGKDSRFGLMVLDIRGLTLDRRLSSVVVCLHVASYIPVLIFFHVLPLRDQDLG</sequence>
<keyword evidence="3" id="KW-1185">Reference proteome</keyword>
<dbReference type="EMBL" id="JAQIZT010000005">
    <property type="protein sequence ID" value="KAJ6995612.1"/>
    <property type="molecule type" value="Genomic_DNA"/>
</dbReference>
<evidence type="ECO:0000313" key="3">
    <source>
        <dbReference type="Proteomes" id="UP001164929"/>
    </source>
</evidence>
<comment type="caution">
    <text evidence="2">The sequence shown here is derived from an EMBL/GenBank/DDBJ whole genome shotgun (WGS) entry which is preliminary data.</text>
</comment>
<evidence type="ECO:0000313" key="2">
    <source>
        <dbReference type="EMBL" id="KAJ6995612.1"/>
    </source>
</evidence>
<keyword evidence="1" id="KW-0812">Transmembrane</keyword>
<name>A0AAD6W1J0_9ROSI</name>
<reference evidence="2" key="1">
    <citation type="journal article" date="2023" name="Mol. Ecol. Resour.">
        <title>Chromosome-level genome assembly of a triploid poplar Populus alba 'Berolinensis'.</title>
        <authorList>
            <person name="Chen S."/>
            <person name="Yu Y."/>
            <person name="Wang X."/>
            <person name="Wang S."/>
            <person name="Zhang T."/>
            <person name="Zhou Y."/>
            <person name="He R."/>
            <person name="Meng N."/>
            <person name="Wang Y."/>
            <person name="Liu W."/>
            <person name="Liu Z."/>
            <person name="Liu J."/>
            <person name="Guo Q."/>
            <person name="Huang H."/>
            <person name="Sederoff R.R."/>
            <person name="Wang G."/>
            <person name="Qu G."/>
            <person name="Chen S."/>
        </authorList>
    </citation>
    <scope>NUCLEOTIDE SEQUENCE</scope>
    <source>
        <strain evidence="2">SC-2020</strain>
    </source>
</reference>
<keyword evidence="1" id="KW-0472">Membrane</keyword>